<dbReference type="EMBL" id="LR699553">
    <property type="protein sequence ID" value="VVD27608.1"/>
    <property type="molecule type" value="Genomic_DNA"/>
</dbReference>
<sequence length="105" mass="11769">MIDPDIKVAATALTEIRMKGNLVIVCRDQDADAFDHLLAEYGAFQTRLSSTAWYLKLDVAPELIQEEILARLGKYTTHYIFEAETVTWNTVDSDAANALNTLFSD</sequence>
<gene>
    <name evidence="1" type="ORF">PDMSB3_1146</name>
</gene>
<name>A0A5Q4ZJJ7_9BURK</name>
<proteinExistence type="predicted"/>
<keyword evidence="2" id="KW-1185">Reference proteome</keyword>
<dbReference type="KEGG" id="pdio:PDMSB3_1146"/>
<organism evidence="1 2">
    <name type="scientific">Paraburkholderia dioscoreae</name>
    <dbReference type="NCBI Taxonomy" id="2604047"/>
    <lineage>
        <taxon>Bacteria</taxon>
        <taxon>Pseudomonadati</taxon>
        <taxon>Pseudomonadota</taxon>
        <taxon>Betaproteobacteria</taxon>
        <taxon>Burkholderiales</taxon>
        <taxon>Burkholderiaceae</taxon>
        <taxon>Paraburkholderia</taxon>
    </lineage>
</organism>
<reference evidence="1 2" key="1">
    <citation type="submission" date="2019-08" db="EMBL/GenBank/DDBJ databases">
        <authorList>
            <person name="Herpell B J."/>
        </authorList>
    </citation>
    <scope>NUCLEOTIDE SEQUENCE [LARGE SCALE GENOMIC DNA]</scope>
    <source>
        <strain evidence="2">Msb3</strain>
    </source>
</reference>
<evidence type="ECO:0000313" key="2">
    <source>
        <dbReference type="Proteomes" id="UP000325811"/>
    </source>
</evidence>
<accession>A0A5Q4ZJJ7</accession>
<evidence type="ECO:0000313" key="1">
    <source>
        <dbReference type="EMBL" id="VVD27608.1"/>
    </source>
</evidence>
<dbReference type="Proteomes" id="UP000325811">
    <property type="component" value="Chromosome I"/>
</dbReference>
<dbReference type="AlphaFoldDB" id="A0A5Q4ZJJ7"/>
<protein>
    <submittedName>
        <fullName evidence="1">Uncharacterized protein</fullName>
    </submittedName>
</protein>